<keyword evidence="4" id="KW-0999">Mitochondrion inner membrane</keyword>
<evidence type="ECO:0000256" key="9">
    <source>
        <dbReference type="SAM" id="Phobius"/>
    </source>
</evidence>
<dbReference type="PANTHER" id="PTHR31816">
    <property type="entry name" value="MICOS COMPLEX SUBUNIT MIC13"/>
    <property type="match status" value="1"/>
</dbReference>
<reference evidence="11" key="1">
    <citation type="submission" date="2025-08" db="UniProtKB">
        <authorList>
            <consortium name="RefSeq"/>
        </authorList>
    </citation>
    <scope>IDENTIFICATION</scope>
    <source>
        <tissue evidence="11">Gonads</tissue>
    </source>
</reference>
<dbReference type="KEGG" id="soy:115888026"/>
<feature type="transmembrane region" description="Helical" evidence="9">
    <location>
        <begin position="78"/>
        <end position="99"/>
    </location>
</feature>
<keyword evidence="10" id="KW-1185">Reference proteome</keyword>
<feature type="region of interest" description="Disordered" evidence="8">
    <location>
        <begin position="1"/>
        <end position="32"/>
    </location>
</feature>
<feature type="compositionally biased region" description="Basic and acidic residues" evidence="8">
    <location>
        <begin position="1"/>
        <end position="11"/>
    </location>
</feature>
<dbReference type="PANTHER" id="PTHR31816:SF3">
    <property type="entry name" value="MICOS COMPLEX SUBUNIT MIC13"/>
    <property type="match status" value="1"/>
</dbReference>
<sequence length="235" mass="26389">MSSDKKPEKCPKKSNFLVYQQPSGQKQERPEGCKKRLKIPICKPKPKRINICTGKELRKMCAPPVCFKEVEVKKRFGLLKFLGFGMKSAVAAALVYISYDMGIWGTTDETQEMYNTACAMFKGPRPKKNTKWDPPSCEAESDLFHQSSYDPYGHCDLPPFRAEDISLKFQRLWNGAISNIFSGIAHFPKNVIDKLGGGSSSAKGAAEDETNKSPVCVSYNSLDPEEKEKVMPKYK</sequence>
<protein>
    <submittedName>
        <fullName evidence="11">Uncharacterized protein LOC115888026</fullName>
    </submittedName>
</protein>
<dbReference type="AlphaFoldDB" id="A0A6J2YKQ4"/>
<evidence type="ECO:0000313" key="11">
    <source>
        <dbReference type="RefSeq" id="XP_030763455.1"/>
    </source>
</evidence>
<organism evidence="10 11">
    <name type="scientific">Sitophilus oryzae</name>
    <name type="common">Rice weevil</name>
    <name type="synonym">Curculio oryzae</name>
    <dbReference type="NCBI Taxonomy" id="7048"/>
    <lineage>
        <taxon>Eukaryota</taxon>
        <taxon>Metazoa</taxon>
        <taxon>Ecdysozoa</taxon>
        <taxon>Arthropoda</taxon>
        <taxon>Hexapoda</taxon>
        <taxon>Insecta</taxon>
        <taxon>Pterygota</taxon>
        <taxon>Neoptera</taxon>
        <taxon>Endopterygota</taxon>
        <taxon>Coleoptera</taxon>
        <taxon>Polyphaga</taxon>
        <taxon>Cucujiformia</taxon>
        <taxon>Curculionidae</taxon>
        <taxon>Dryophthorinae</taxon>
        <taxon>Sitophilus</taxon>
    </lineage>
</organism>
<name>A0A6J2YKQ4_SITOR</name>
<evidence type="ECO:0000256" key="6">
    <source>
        <dbReference type="ARBA" id="ARBA00023128"/>
    </source>
</evidence>
<evidence type="ECO:0000256" key="1">
    <source>
        <dbReference type="ARBA" id="ARBA00004434"/>
    </source>
</evidence>
<evidence type="ECO:0000313" key="10">
    <source>
        <dbReference type="Proteomes" id="UP000504635"/>
    </source>
</evidence>
<feature type="compositionally biased region" description="Basic and acidic residues" evidence="8">
    <location>
        <begin position="224"/>
        <end position="235"/>
    </location>
</feature>
<dbReference type="InParanoid" id="A0A6J2YKQ4"/>
<dbReference type="RefSeq" id="XP_030763455.1">
    <property type="nucleotide sequence ID" value="XM_030907595.1"/>
</dbReference>
<dbReference type="Proteomes" id="UP000504635">
    <property type="component" value="Unplaced"/>
</dbReference>
<dbReference type="OrthoDB" id="5948578at2759"/>
<evidence type="ECO:0000256" key="5">
    <source>
        <dbReference type="ARBA" id="ARBA00022989"/>
    </source>
</evidence>
<keyword evidence="5 9" id="KW-1133">Transmembrane helix</keyword>
<evidence type="ECO:0000256" key="8">
    <source>
        <dbReference type="SAM" id="MobiDB-lite"/>
    </source>
</evidence>
<keyword evidence="3 9" id="KW-0812">Transmembrane</keyword>
<accession>A0A6J2YKQ4</accession>
<evidence type="ECO:0000256" key="7">
    <source>
        <dbReference type="ARBA" id="ARBA00023136"/>
    </source>
</evidence>
<gene>
    <name evidence="11" type="primary">LOC115888026</name>
</gene>
<dbReference type="InterPro" id="IPR026769">
    <property type="entry name" value="Mic13"/>
</dbReference>
<keyword evidence="6" id="KW-0496">Mitochondrion</keyword>
<comment type="subcellular location">
    <subcellularLocation>
        <location evidence="1">Mitochondrion inner membrane</location>
        <topology evidence="1">Single-pass membrane protein</topology>
    </subcellularLocation>
</comment>
<dbReference type="GeneID" id="115888026"/>
<keyword evidence="7 9" id="KW-0472">Membrane</keyword>
<comment type="similarity">
    <text evidence="2">Belongs to the MICOS complex subunit Mic13 family.</text>
</comment>
<dbReference type="GO" id="GO:0061617">
    <property type="term" value="C:MICOS complex"/>
    <property type="evidence" value="ECO:0007669"/>
    <property type="project" value="TreeGrafter"/>
</dbReference>
<evidence type="ECO:0000256" key="3">
    <source>
        <dbReference type="ARBA" id="ARBA00022692"/>
    </source>
</evidence>
<feature type="region of interest" description="Disordered" evidence="8">
    <location>
        <begin position="197"/>
        <end position="235"/>
    </location>
</feature>
<evidence type="ECO:0000256" key="4">
    <source>
        <dbReference type="ARBA" id="ARBA00022792"/>
    </source>
</evidence>
<dbReference type="GO" id="GO:0044284">
    <property type="term" value="C:mitochondrial crista junction"/>
    <property type="evidence" value="ECO:0007669"/>
    <property type="project" value="TreeGrafter"/>
</dbReference>
<proteinExistence type="inferred from homology"/>
<evidence type="ECO:0000256" key="2">
    <source>
        <dbReference type="ARBA" id="ARBA00006771"/>
    </source>
</evidence>
<dbReference type="GO" id="GO:0042407">
    <property type="term" value="P:cristae formation"/>
    <property type="evidence" value="ECO:0007669"/>
    <property type="project" value="TreeGrafter"/>
</dbReference>